<dbReference type="GO" id="GO:0016877">
    <property type="term" value="F:ligase activity, forming carbon-sulfur bonds"/>
    <property type="evidence" value="ECO:0007669"/>
    <property type="project" value="UniProtKB-ARBA"/>
</dbReference>
<dbReference type="EMBL" id="JACHML010000001">
    <property type="protein sequence ID" value="MBB6390511.1"/>
    <property type="molecule type" value="Genomic_DNA"/>
</dbReference>
<evidence type="ECO:0000313" key="6">
    <source>
        <dbReference type="Proteomes" id="UP000537775"/>
    </source>
</evidence>
<dbReference type="InterPro" id="IPR025110">
    <property type="entry name" value="AMP-bd_C"/>
</dbReference>
<dbReference type="PANTHER" id="PTHR43767:SF11">
    <property type="entry name" value="MEDIUM-CHAIN-FATTY-ACID--COA LIGASE"/>
    <property type="match status" value="1"/>
</dbReference>
<reference evidence="5 6" key="1">
    <citation type="submission" date="2020-08" db="EMBL/GenBank/DDBJ databases">
        <title>Sequencing the genomes of 1000 actinobacteria strains.</title>
        <authorList>
            <person name="Klenk H.-P."/>
        </authorList>
    </citation>
    <scope>NUCLEOTIDE SEQUENCE [LARGE SCALE GENOMIC DNA]</scope>
    <source>
        <strain evidence="5 6">DSM 12511</strain>
    </source>
</reference>
<dbReference type="NCBIfam" id="NF004837">
    <property type="entry name" value="PRK06187.1"/>
    <property type="match status" value="1"/>
</dbReference>
<dbReference type="PANTHER" id="PTHR43767">
    <property type="entry name" value="LONG-CHAIN-FATTY-ACID--COA LIGASE"/>
    <property type="match status" value="1"/>
</dbReference>
<protein>
    <submittedName>
        <fullName evidence="5">Fatty-acyl-CoA synthase</fullName>
        <ecNumber evidence="5">6.2.1.-</ecNumber>
    </submittedName>
</protein>
<dbReference type="Gene3D" id="3.30.300.30">
    <property type="match status" value="1"/>
</dbReference>
<accession>A0A7X0KTV4</accession>
<feature type="domain" description="AMP-dependent synthetase/ligase" evidence="3">
    <location>
        <begin position="26"/>
        <end position="406"/>
    </location>
</feature>
<dbReference type="SUPFAM" id="SSF56801">
    <property type="entry name" value="Acetyl-CoA synthetase-like"/>
    <property type="match status" value="1"/>
</dbReference>
<dbReference type="InterPro" id="IPR042099">
    <property type="entry name" value="ANL_N_sf"/>
</dbReference>
<dbReference type="FunFam" id="3.30.300.30:FF:000008">
    <property type="entry name" value="2,3-dihydroxybenzoate-AMP ligase"/>
    <property type="match status" value="1"/>
</dbReference>
<dbReference type="InterPro" id="IPR045851">
    <property type="entry name" value="AMP-bd_C_sf"/>
</dbReference>
<evidence type="ECO:0000259" key="4">
    <source>
        <dbReference type="Pfam" id="PF13193"/>
    </source>
</evidence>
<evidence type="ECO:0000256" key="2">
    <source>
        <dbReference type="ARBA" id="ARBA00022598"/>
    </source>
</evidence>
<feature type="domain" description="AMP-binding enzyme C-terminal" evidence="4">
    <location>
        <begin position="457"/>
        <end position="529"/>
    </location>
</feature>
<evidence type="ECO:0000313" key="5">
    <source>
        <dbReference type="EMBL" id="MBB6390511.1"/>
    </source>
</evidence>
<dbReference type="Pfam" id="PF00501">
    <property type="entry name" value="AMP-binding"/>
    <property type="match status" value="1"/>
</dbReference>
<comment type="similarity">
    <text evidence="1">Belongs to the ATP-dependent AMP-binding enzyme family.</text>
</comment>
<keyword evidence="2 5" id="KW-0436">Ligase</keyword>
<dbReference type="AlphaFoldDB" id="A0A7X0KTV4"/>
<proteinExistence type="inferred from homology"/>
<keyword evidence="6" id="KW-1185">Reference proteome</keyword>
<dbReference type="PROSITE" id="PS00455">
    <property type="entry name" value="AMP_BINDING"/>
    <property type="match status" value="1"/>
</dbReference>
<dbReference type="EC" id="6.2.1.-" evidence="5"/>
<name>A0A7X0KTV4_9MICO</name>
<dbReference type="InterPro" id="IPR020845">
    <property type="entry name" value="AMP-binding_CS"/>
</dbReference>
<comment type="caution">
    <text evidence="5">The sequence shown here is derived from an EMBL/GenBank/DDBJ whole genome shotgun (WGS) entry which is preliminary data.</text>
</comment>
<dbReference type="Proteomes" id="UP000537775">
    <property type="component" value="Unassembled WGS sequence"/>
</dbReference>
<evidence type="ECO:0000259" key="3">
    <source>
        <dbReference type="Pfam" id="PF00501"/>
    </source>
</evidence>
<evidence type="ECO:0000256" key="1">
    <source>
        <dbReference type="ARBA" id="ARBA00006432"/>
    </source>
</evidence>
<dbReference type="Gene3D" id="3.40.50.12780">
    <property type="entry name" value="N-terminal domain of ligase-like"/>
    <property type="match status" value="1"/>
</dbReference>
<dbReference type="InterPro" id="IPR050237">
    <property type="entry name" value="ATP-dep_AMP-bd_enzyme"/>
</dbReference>
<dbReference type="Pfam" id="PF13193">
    <property type="entry name" value="AMP-binding_C"/>
    <property type="match status" value="1"/>
</dbReference>
<dbReference type="InterPro" id="IPR000873">
    <property type="entry name" value="AMP-dep_synth/lig_dom"/>
</dbReference>
<gene>
    <name evidence="5" type="ORF">HD594_000824</name>
</gene>
<sequence length="552" mass="60465">MTMTVTVPGLMQDFPLTTNHFLWRMARVNPRTRVVTILDDEGTSDETTLGDVADRSLRLAASLDRLGIRPGDRIGTVAWNTVSHLIAYFGVMSMGAVLHTVNLRLHAQQIVWTVNHAEDRILIVDDNLAELVFPLLADMPTVERIVVIGGGDVPEAPVPVQRFDALADADPGDYRMPELDERSAAALCYTSGTTGDPKGVLYSHRSIAVHSLIMSGSDVFGIAKHDVVLATVPMFHAMGWGLPFLATMAGADLVLPGRHLGARSLARTIAAHRVTWSTGVPTIWMDLLRHVDAGGDAARDGLAPLRKLILGGTKVPEDLIRRFARDLDVEVISGWGMTEIFPGGAVAATDPRLSTEDNLAHQTIAGRISPFYELRLVDDEGIVQPHDGRSRGEIQMRGPSVAGAYFRLEDEAADRFDDGWLRTGDIGTVDAEGWVTLVDRSKDMIKSGGEWISSADLESALQNHELVAECAVVGRPDDRWSERPHAFVVLTEDVPDANLKDFLAGQVPKWWIPEEFERIDAIPRTTTGKFDKKLLRSRLTHTDDRVIEGAPA</sequence>
<organism evidence="5 6">
    <name type="scientific">Microbacterium thalassium</name>
    <dbReference type="NCBI Taxonomy" id="362649"/>
    <lineage>
        <taxon>Bacteria</taxon>
        <taxon>Bacillati</taxon>
        <taxon>Actinomycetota</taxon>
        <taxon>Actinomycetes</taxon>
        <taxon>Micrococcales</taxon>
        <taxon>Microbacteriaceae</taxon>
        <taxon>Microbacterium</taxon>
    </lineage>
</organism>